<reference evidence="2" key="1">
    <citation type="submission" date="2014-09" db="EMBL/GenBank/DDBJ databases">
        <authorList>
            <person name="Magalhaes I.L.F."/>
            <person name="Oliveira U."/>
            <person name="Santos F.R."/>
            <person name="Vidigal T.H.D.A."/>
            <person name="Brescovit A.D."/>
            <person name="Santos A.J."/>
        </authorList>
    </citation>
    <scope>NUCLEOTIDE SEQUENCE</scope>
    <source>
        <tissue evidence="2">Shoot tissue taken approximately 20 cm above the soil surface</tissue>
    </source>
</reference>
<evidence type="ECO:0000256" key="1">
    <source>
        <dbReference type="SAM" id="MobiDB-lite"/>
    </source>
</evidence>
<sequence length="36" mass="4210">MDPLRKHGKWPRMKTKSEEPTPKCASRTRRGKISSK</sequence>
<dbReference type="AlphaFoldDB" id="A0A0A9H4M1"/>
<feature type="compositionally biased region" description="Basic residues" evidence="1">
    <location>
        <begin position="1"/>
        <end position="14"/>
    </location>
</feature>
<proteinExistence type="predicted"/>
<feature type="compositionally biased region" description="Basic residues" evidence="1">
    <location>
        <begin position="26"/>
        <end position="36"/>
    </location>
</feature>
<evidence type="ECO:0000313" key="2">
    <source>
        <dbReference type="EMBL" id="JAE32115.1"/>
    </source>
</evidence>
<dbReference type="EMBL" id="GBRH01165781">
    <property type="protein sequence ID" value="JAE32115.1"/>
    <property type="molecule type" value="Transcribed_RNA"/>
</dbReference>
<reference evidence="2" key="2">
    <citation type="journal article" date="2015" name="Data Brief">
        <title>Shoot transcriptome of the giant reed, Arundo donax.</title>
        <authorList>
            <person name="Barrero R.A."/>
            <person name="Guerrero F.D."/>
            <person name="Moolhuijzen P."/>
            <person name="Goolsby J.A."/>
            <person name="Tidwell J."/>
            <person name="Bellgard S.E."/>
            <person name="Bellgard M.I."/>
        </authorList>
    </citation>
    <scope>NUCLEOTIDE SEQUENCE</scope>
    <source>
        <tissue evidence="2">Shoot tissue taken approximately 20 cm above the soil surface</tissue>
    </source>
</reference>
<name>A0A0A9H4M1_ARUDO</name>
<accession>A0A0A9H4M1</accession>
<organism evidence="2">
    <name type="scientific">Arundo donax</name>
    <name type="common">Giant reed</name>
    <name type="synonym">Donax arundinaceus</name>
    <dbReference type="NCBI Taxonomy" id="35708"/>
    <lineage>
        <taxon>Eukaryota</taxon>
        <taxon>Viridiplantae</taxon>
        <taxon>Streptophyta</taxon>
        <taxon>Embryophyta</taxon>
        <taxon>Tracheophyta</taxon>
        <taxon>Spermatophyta</taxon>
        <taxon>Magnoliopsida</taxon>
        <taxon>Liliopsida</taxon>
        <taxon>Poales</taxon>
        <taxon>Poaceae</taxon>
        <taxon>PACMAD clade</taxon>
        <taxon>Arundinoideae</taxon>
        <taxon>Arundineae</taxon>
        <taxon>Arundo</taxon>
    </lineage>
</organism>
<feature type="region of interest" description="Disordered" evidence="1">
    <location>
        <begin position="1"/>
        <end position="36"/>
    </location>
</feature>
<protein>
    <submittedName>
        <fullName evidence="2">Uncharacterized protein</fullName>
    </submittedName>
</protein>